<dbReference type="AlphaFoldDB" id="A0A8S1PUF8"/>
<feature type="transmembrane region" description="Helical" evidence="1">
    <location>
        <begin position="140"/>
        <end position="158"/>
    </location>
</feature>
<keyword evidence="3" id="KW-1185">Reference proteome</keyword>
<organism evidence="2 3">
    <name type="scientific">Paramecium sonneborni</name>
    <dbReference type="NCBI Taxonomy" id="65129"/>
    <lineage>
        <taxon>Eukaryota</taxon>
        <taxon>Sar</taxon>
        <taxon>Alveolata</taxon>
        <taxon>Ciliophora</taxon>
        <taxon>Intramacronucleata</taxon>
        <taxon>Oligohymenophorea</taxon>
        <taxon>Peniculida</taxon>
        <taxon>Parameciidae</taxon>
        <taxon>Paramecium</taxon>
    </lineage>
</organism>
<accession>A0A8S1PUF8</accession>
<keyword evidence="1" id="KW-0812">Transmembrane</keyword>
<name>A0A8S1PUF8_9CILI</name>
<comment type="caution">
    <text evidence="2">The sequence shown here is derived from an EMBL/GenBank/DDBJ whole genome shotgun (WGS) entry which is preliminary data.</text>
</comment>
<evidence type="ECO:0000313" key="3">
    <source>
        <dbReference type="Proteomes" id="UP000692954"/>
    </source>
</evidence>
<gene>
    <name evidence="2" type="ORF">PSON_ATCC_30995.1.T0870079</name>
</gene>
<keyword evidence="1" id="KW-1133">Transmembrane helix</keyword>
<reference evidence="2" key="1">
    <citation type="submission" date="2021-01" db="EMBL/GenBank/DDBJ databases">
        <authorList>
            <consortium name="Genoscope - CEA"/>
            <person name="William W."/>
        </authorList>
    </citation>
    <scope>NUCLEOTIDE SEQUENCE</scope>
</reference>
<protein>
    <recommendedName>
        <fullName evidence="4">Transmembrane protein</fullName>
    </recommendedName>
</protein>
<dbReference type="Proteomes" id="UP000692954">
    <property type="component" value="Unassembled WGS sequence"/>
</dbReference>
<evidence type="ECO:0008006" key="4">
    <source>
        <dbReference type="Google" id="ProtNLM"/>
    </source>
</evidence>
<proteinExistence type="predicted"/>
<sequence>MKYLVIIRLFSKTNILMVSKLVIGTQIKQLTLQGVHLIECGGQYDKYWYKQRQWVITFEQILSVFLTIIINKKLLELIIKMNGSGCQDEFCQKIGHWIVLSDFFKKLQNFQFWELLIWPKSWNMKFQLQRLGKKQLQKDVEYLIFIILIIEGVAYFHNTDQKRTNGKL</sequence>
<dbReference type="EMBL" id="CAJJDN010000087">
    <property type="protein sequence ID" value="CAD8106631.1"/>
    <property type="molecule type" value="Genomic_DNA"/>
</dbReference>
<evidence type="ECO:0000256" key="1">
    <source>
        <dbReference type="SAM" id="Phobius"/>
    </source>
</evidence>
<evidence type="ECO:0000313" key="2">
    <source>
        <dbReference type="EMBL" id="CAD8106631.1"/>
    </source>
</evidence>
<keyword evidence="1" id="KW-0472">Membrane</keyword>